<dbReference type="InterPro" id="IPR025991">
    <property type="entry name" value="Chemoreceptor_zinc-bind_dom"/>
</dbReference>
<evidence type="ECO:0000256" key="2">
    <source>
        <dbReference type="ARBA" id="ARBA00022481"/>
    </source>
</evidence>
<comment type="subcellular location">
    <subcellularLocation>
        <location evidence="1">Membrane</location>
    </subcellularLocation>
</comment>
<dbReference type="Pfam" id="PF13682">
    <property type="entry name" value="CZB"/>
    <property type="match status" value="1"/>
</dbReference>
<dbReference type="CDD" id="cd11386">
    <property type="entry name" value="MCP_signal"/>
    <property type="match status" value="1"/>
</dbReference>
<gene>
    <name evidence="7" type="primary">tar_3</name>
    <name evidence="7" type="ORF">Pan181_49850</name>
</gene>
<accession>A0A518AVI3</accession>
<dbReference type="AlphaFoldDB" id="A0A518AVI3"/>
<dbReference type="SMART" id="SM00283">
    <property type="entry name" value="MA"/>
    <property type="match status" value="1"/>
</dbReference>
<dbReference type="SUPFAM" id="SSF58104">
    <property type="entry name" value="Methyl-accepting chemotaxis protein (MCP) signaling domain"/>
    <property type="match status" value="1"/>
</dbReference>
<evidence type="ECO:0000313" key="8">
    <source>
        <dbReference type="Proteomes" id="UP000315750"/>
    </source>
</evidence>
<feature type="domain" description="Methyl-accepting transducer" evidence="6">
    <location>
        <begin position="373"/>
        <end position="602"/>
    </location>
</feature>
<feature type="transmembrane region" description="Helical" evidence="5">
    <location>
        <begin position="339"/>
        <end position="359"/>
    </location>
</feature>
<keyword evidence="8" id="KW-1185">Reference proteome</keyword>
<keyword evidence="2" id="KW-0488">Methylation</keyword>
<dbReference type="Gene3D" id="1.10.287.950">
    <property type="entry name" value="Methyl-accepting chemotaxis protein"/>
    <property type="match status" value="1"/>
</dbReference>
<reference evidence="7 8" key="1">
    <citation type="submission" date="2019-02" db="EMBL/GenBank/DDBJ databases">
        <title>Deep-cultivation of Planctomycetes and their phenomic and genomic characterization uncovers novel biology.</title>
        <authorList>
            <person name="Wiegand S."/>
            <person name="Jogler M."/>
            <person name="Boedeker C."/>
            <person name="Pinto D."/>
            <person name="Vollmers J."/>
            <person name="Rivas-Marin E."/>
            <person name="Kohn T."/>
            <person name="Peeters S.H."/>
            <person name="Heuer A."/>
            <person name="Rast P."/>
            <person name="Oberbeckmann S."/>
            <person name="Bunk B."/>
            <person name="Jeske O."/>
            <person name="Meyerdierks A."/>
            <person name="Storesund J.E."/>
            <person name="Kallscheuer N."/>
            <person name="Luecker S."/>
            <person name="Lage O.M."/>
            <person name="Pohl T."/>
            <person name="Merkel B.J."/>
            <person name="Hornburger P."/>
            <person name="Mueller R.-W."/>
            <person name="Bruemmer F."/>
            <person name="Labrenz M."/>
            <person name="Spormann A.M."/>
            <person name="Op den Camp H."/>
            <person name="Overmann J."/>
            <person name="Amann R."/>
            <person name="Jetten M.S.M."/>
            <person name="Mascher T."/>
            <person name="Medema M.H."/>
            <person name="Devos D.P."/>
            <person name="Kaster A.-K."/>
            <person name="Ovreas L."/>
            <person name="Rohde M."/>
            <person name="Galperin M.Y."/>
            <person name="Jogler C."/>
        </authorList>
    </citation>
    <scope>NUCLEOTIDE SEQUENCE [LARGE SCALE GENOMIC DNA]</scope>
    <source>
        <strain evidence="7 8">Pan181</strain>
    </source>
</reference>
<protein>
    <submittedName>
        <fullName evidence="7">Methyl-accepting chemotaxis protein II</fullName>
    </submittedName>
</protein>
<dbReference type="PANTHER" id="PTHR43531:SF14">
    <property type="entry name" value="METHYL-ACCEPTING CHEMOTAXIS PROTEIN I-RELATED"/>
    <property type="match status" value="1"/>
</dbReference>
<evidence type="ECO:0000256" key="1">
    <source>
        <dbReference type="ARBA" id="ARBA00004370"/>
    </source>
</evidence>
<comment type="similarity">
    <text evidence="3">Belongs to the methyl-accepting chemotaxis (MCP) protein family.</text>
</comment>
<organism evidence="7 8">
    <name type="scientific">Aeoliella mucimassa</name>
    <dbReference type="NCBI Taxonomy" id="2527972"/>
    <lineage>
        <taxon>Bacteria</taxon>
        <taxon>Pseudomonadati</taxon>
        <taxon>Planctomycetota</taxon>
        <taxon>Planctomycetia</taxon>
        <taxon>Pirellulales</taxon>
        <taxon>Lacipirellulaceae</taxon>
        <taxon>Aeoliella</taxon>
    </lineage>
</organism>
<evidence type="ECO:0000256" key="4">
    <source>
        <dbReference type="PROSITE-ProRule" id="PRU00284"/>
    </source>
</evidence>
<evidence type="ECO:0000256" key="5">
    <source>
        <dbReference type="SAM" id="Phobius"/>
    </source>
</evidence>
<evidence type="ECO:0000256" key="3">
    <source>
        <dbReference type="ARBA" id="ARBA00029447"/>
    </source>
</evidence>
<dbReference type="InterPro" id="IPR051310">
    <property type="entry name" value="MCP_chemotaxis"/>
</dbReference>
<proteinExistence type="inferred from homology"/>
<dbReference type="InterPro" id="IPR004089">
    <property type="entry name" value="MCPsignal_dom"/>
</dbReference>
<dbReference type="EMBL" id="CP036278">
    <property type="protein sequence ID" value="QDU58745.1"/>
    <property type="molecule type" value="Genomic_DNA"/>
</dbReference>
<sequence>MALKNLSLFQKLMGSFLMLALLVTLAGGTGIYLIEQVARSGNAVVEEHEPSKEVAMRASMAAMETIEACQHYLRSESELNAIEAEIQEGLEDIDMWLAMIEFGTESDRFKNSTSGDMYVKDGIQLVLQPGTEEMQQAIELIKQHQADFTSKASDLVKLHQEKVQYVFERDGFRYDITSFLYAADVMHRRWVEQLESSVKHGKPFSGELNPTQCALGTWLGSYHCDDESFMDLLGELSAMHRRIHGDGKRLMEATAEEQPELLKESLVQMKVLLAHLDKMQSYSIQLLDSLEKSEQFAMQAMFDEGEEMTKGLTDLQGLTNQEMDASHQKATDARYSARIFLLALIAVAFTLAVSIGWFISRSLTAALLEVDSISRMLLSNSHSLANASDELSSGAQEQASSLEETAASLEQITSTVQRNAEYAKQANQLSGQSRKVAENGGATTERAVEGMQQINEASRSIRDIITAIDEIAFQTNLLALNAAVESARAGEHGRGFAVVANEVGNLAQRSAEAAKQIKTLIEDSVSKVEHGSQLVEQSGETLTEIVTSVKSVSDLIEDIASASNEQAIGIEQVNRAVTQMDHVTQGNASQTEQLSSTADSLASQAKHLMALVDQFNLKRSHTKTAEVPVKQKSTAAPQAAGKRVERFGYQSPAKQACWTDDVDEKEQQLATAAASDGGYTDF</sequence>
<keyword evidence="5" id="KW-0472">Membrane</keyword>
<dbReference type="PROSITE" id="PS50111">
    <property type="entry name" value="CHEMOTAXIS_TRANSDUC_2"/>
    <property type="match status" value="1"/>
</dbReference>
<name>A0A518AVI3_9BACT</name>
<dbReference type="PANTHER" id="PTHR43531">
    <property type="entry name" value="PROTEIN ICFG"/>
    <property type="match status" value="1"/>
</dbReference>
<dbReference type="Pfam" id="PF00015">
    <property type="entry name" value="MCPsignal"/>
    <property type="match status" value="1"/>
</dbReference>
<feature type="transmembrane region" description="Helical" evidence="5">
    <location>
        <begin position="12"/>
        <end position="34"/>
    </location>
</feature>
<dbReference type="GO" id="GO:0004888">
    <property type="term" value="F:transmembrane signaling receptor activity"/>
    <property type="evidence" value="ECO:0007669"/>
    <property type="project" value="TreeGrafter"/>
</dbReference>
<keyword evidence="4" id="KW-0807">Transducer</keyword>
<dbReference type="KEGG" id="amuc:Pan181_49850"/>
<keyword evidence="5" id="KW-1133">Transmembrane helix</keyword>
<dbReference type="GO" id="GO:0007165">
    <property type="term" value="P:signal transduction"/>
    <property type="evidence" value="ECO:0007669"/>
    <property type="project" value="UniProtKB-KW"/>
</dbReference>
<evidence type="ECO:0000313" key="7">
    <source>
        <dbReference type="EMBL" id="QDU58745.1"/>
    </source>
</evidence>
<dbReference type="FunFam" id="1.10.287.950:FF:000001">
    <property type="entry name" value="Methyl-accepting chemotaxis sensory transducer"/>
    <property type="match status" value="1"/>
</dbReference>
<dbReference type="Gene3D" id="1.20.120.30">
    <property type="entry name" value="Aspartate receptor, ligand-binding domain"/>
    <property type="match status" value="1"/>
</dbReference>
<dbReference type="GO" id="GO:0005886">
    <property type="term" value="C:plasma membrane"/>
    <property type="evidence" value="ECO:0007669"/>
    <property type="project" value="TreeGrafter"/>
</dbReference>
<dbReference type="GO" id="GO:0006935">
    <property type="term" value="P:chemotaxis"/>
    <property type="evidence" value="ECO:0007669"/>
    <property type="project" value="TreeGrafter"/>
</dbReference>
<dbReference type="RefSeq" id="WP_197528650.1">
    <property type="nucleotide sequence ID" value="NZ_CP036278.1"/>
</dbReference>
<evidence type="ECO:0000259" key="6">
    <source>
        <dbReference type="PROSITE" id="PS50111"/>
    </source>
</evidence>
<dbReference type="Proteomes" id="UP000315750">
    <property type="component" value="Chromosome"/>
</dbReference>
<keyword evidence="5" id="KW-0812">Transmembrane</keyword>